<dbReference type="AlphaFoldDB" id="X0X032"/>
<name>X0X032_9ZZZZ</name>
<evidence type="ECO:0000313" key="2">
    <source>
        <dbReference type="EMBL" id="GAG18366.1"/>
    </source>
</evidence>
<feature type="non-terminal residue" evidence="2">
    <location>
        <position position="1"/>
    </location>
</feature>
<keyword evidence="1" id="KW-1133">Transmembrane helix</keyword>
<protein>
    <submittedName>
        <fullName evidence="2">Uncharacterized protein</fullName>
    </submittedName>
</protein>
<sequence>IDLSKFPVSIEEDDLRDILKDVFEKEDIALVIDSIVEQFEAISIEESNVVEMKIPLEWLVEKGDVVAEKVAEKLADNLEFCEGSVDLSEDFFDCIPEGITRTDFEDRLRIEFEKEVLSDMPSEFVFDFQVPEEIAGNIADFFNGTINKVFLVSGLVLLLILFLIGLIIFRPWIRILKWEAKTLFLASFFALLTLVGSKVVFEKLVARGLDWYFNICSFLIGALCENLFLYLIPVVVVSLGLWIVGIVFDKRKAH</sequence>
<feature type="transmembrane region" description="Helical" evidence="1">
    <location>
        <begin position="182"/>
        <end position="201"/>
    </location>
</feature>
<comment type="caution">
    <text evidence="2">The sequence shown here is derived from an EMBL/GenBank/DDBJ whole genome shotgun (WGS) entry which is preliminary data.</text>
</comment>
<feature type="transmembrane region" description="Helical" evidence="1">
    <location>
        <begin position="149"/>
        <end position="170"/>
    </location>
</feature>
<evidence type="ECO:0000256" key="1">
    <source>
        <dbReference type="SAM" id="Phobius"/>
    </source>
</evidence>
<keyword evidence="1" id="KW-0812">Transmembrane</keyword>
<feature type="transmembrane region" description="Helical" evidence="1">
    <location>
        <begin position="227"/>
        <end position="248"/>
    </location>
</feature>
<gene>
    <name evidence="2" type="ORF">S01H1_60152</name>
</gene>
<organism evidence="2">
    <name type="scientific">marine sediment metagenome</name>
    <dbReference type="NCBI Taxonomy" id="412755"/>
    <lineage>
        <taxon>unclassified sequences</taxon>
        <taxon>metagenomes</taxon>
        <taxon>ecological metagenomes</taxon>
    </lineage>
</organism>
<feature type="non-terminal residue" evidence="2">
    <location>
        <position position="254"/>
    </location>
</feature>
<reference evidence="2" key="1">
    <citation type="journal article" date="2014" name="Front. Microbiol.">
        <title>High frequency of phylogenetically diverse reductive dehalogenase-homologous genes in deep subseafloor sedimentary metagenomes.</title>
        <authorList>
            <person name="Kawai M."/>
            <person name="Futagami T."/>
            <person name="Toyoda A."/>
            <person name="Takaki Y."/>
            <person name="Nishi S."/>
            <person name="Hori S."/>
            <person name="Arai W."/>
            <person name="Tsubouchi T."/>
            <person name="Morono Y."/>
            <person name="Uchiyama I."/>
            <person name="Ito T."/>
            <person name="Fujiyama A."/>
            <person name="Inagaki F."/>
            <person name="Takami H."/>
        </authorList>
    </citation>
    <scope>NUCLEOTIDE SEQUENCE</scope>
    <source>
        <strain evidence="2">Expedition CK06-06</strain>
    </source>
</reference>
<proteinExistence type="predicted"/>
<accession>X0X032</accession>
<dbReference type="EMBL" id="BARS01039391">
    <property type="protein sequence ID" value="GAG18366.1"/>
    <property type="molecule type" value="Genomic_DNA"/>
</dbReference>
<keyword evidence="1" id="KW-0472">Membrane</keyword>